<evidence type="ECO:0000313" key="3">
    <source>
        <dbReference type="Proteomes" id="UP000198924"/>
    </source>
</evidence>
<dbReference type="SUPFAM" id="SSF141371">
    <property type="entry name" value="PilZ domain-like"/>
    <property type="match status" value="1"/>
</dbReference>
<gene>
    <name evidence="2" type="ORF">SAMN04488079_11187</name>
</gene>
<keyword evidence="3" id="KW-1185">Reference proteome</keyword>
<proteinExistence type="predicted"/>
<sequence>MIEELRRFIRHPSSVPIQVKLGEQHQQRSLKDVSKGGLCFSSPKPMPSGSLVEVNILACKPGFKAKGIVCWCKTEGNEYLVGISFQNKAITYALRMVEQICYIEDYRKRISAKTGRQLTSDEAALEWIQKYAADFPALNE</sequence>
<name>A0A1I3ZPJ0_9GAMM</name>
<dbReference type="Gene3D" id="2.40.10.220">
    <property type="entry name" value="predicted glycosyltransferase like domains"/>
    <property type="match status" value="1"/>
</dbReference>
<feature type="domain" description="PilZ" evidence="1">
    <location>
        <begin position="5"/>
        <end position="90"/>
    </location>
</feature>
<dbReference type="AlphaFoldDB" id="A0A1I3ZPJ0"/>
<dbReference type="InterPro" id="IPR009875">
    <property type="entry name" value="PilZ_domain"/>
</dbReference>
<reference evidence="3" key="1">
    <citation type="submission" date="2016-10" db="EMBL/GenBank/DDBJ databases">
        <authorList>
            <person name="Varghese N."/>
            <person name="Submissions S."/>
        </authorList>
    </citation>
    <scope>NUCLEOTIDE SEQUENCE [LARGE SCALE GENOMIC DNA]</scope>
    <source>
        <strain evidence="3">DSM 11578</strain>
    </source>
</reference>
<protein>
    <submittedName>
        <fullName evidence="2">PilZ domain-containing protein</fullName>
    </submittedName>
</protein>
<dbReference type="OrthoDB" id="8906365at2"/>
<dbReference type="GO" id="GO:0035438">
    <property type="term" value="F:cyclic-di-GMP binding"/>
    <property type="evidence" value="ECO:0007669"/>
    <property type="project" value="InterPro"/>
</dbReference>
<dbReference type="EMBL" id="FOSH01000011">
    <property type="protein sequence ID" value="SFK45469.1"/>
    <property type="molecule type" value="Genomic_DNA"/>
</dbReference>
<dbReference type="Proteomes" id="UP000198924">
    <property type="component" value="Unassembled WGS sequence"/>
</dbReference>
<organism evidence="2 3">
    <name type="scientific">Methylophaga sulfidovorans</name>
    <dbReference type="NCBI Taxonomy" id="45496"/>
    <lineage>
        <taxon>Bacteria</taxon>
        <taxon>Pseudomonadati</taxon>
        <taxon>Pseudomonadota</taxon>
        <taxon>Gammaproteobacteria</taxon>
        <taxon>Thiotrichales</taxon>
        <taxon>Piscirickettsiaceae</taxon>
        <taxon>Methylophaga</taxon>
    </lineage>
</organism>
<evidence type="ECO:0000259" key="1">
    <source>
        <dbReference type="Pfam" id="PF07238"/>
    </source>
</evidence>
<evidence type="ECO:0000313" key="2">
    <source>
        <dbReference type="EMBL" id="SFK45469.1"/>
    </source>
</evidence>
<accession>A0A1I3ZPJ0</accession>
<dbReference type="Pfam" id="PF07238">
    <property type="entry name" value="PilZ"/>
    <property type="match status" value="1"/>
</dbReference>
<dbReference type="RefSeq" id="WP_091714324.1">
    <property type="nucleotide sequence ID" value="NZ_FOSH01000011.1"/>
</dbReference>
<dbReference type="STRING" id="45496.SAMN04488079_11187"/>